<reference evidence="4 5" key="1">
    <citation type="submission" date="2023-11" db="EMBL/GenBank/DDBJ databases">
        <authorList>
            <person name="Xu M."/>
            <person name="Jiang T."/>
        </authorList>
    </citation>
    <scope>NUCLEOTIDE SEQUENCE [LARGE SCALE GENOMIC DNA]</scope>
    <source>
        <strain evidence="4 5">SD</strain>
    </source>
</reference>
<dbReference type="SUPFAM" id="SSF52172">
    <property type="entry name" value="CheY-like"/>
    <property type="match status" value="1"/>
</dbReference>
<dbReference type="InterPro" id="IPR011006">
    <property type="entry name" value="CheY-like_superfamily"/>
</dbReference>
<dbReference type="PANTHER" id="PTHR44591">
    <property type="entry name" value="STRESS RESPONSE REGULATOR PROTEIN 1"/>
    <property type="match status" value="1"/>
</dbReference>
<dbReference type="Gene3D" id="3.40.50.2300">
    <property type="match status" value="1"/>
</dbReference>
<feature type="modified residue" description="4-aspartylphosphate" evidence="2">
    <location>
        <position position="60"/>
    </location>
</feature>
<evidence type="ECO:0000313" key="4">
    <source>
        <dbReference type="EMBL" id="MDX8152169.1"/>
    </source>
</evidence>
<keyword evidence="5" id="KW-1185">Reference proteome</keyword>
<dbReference type="RefSeq" id="WP_319954325.1">
    <property type="nucleotide sequence ID" value="NZ_JAXAVX010000005.1"/>
</dbReference>
<evidence type="ECO:0000256" key="2">
    <source>
        <dbReference type="PROSITE-ProRule" id="PRU00169"/>
    </source>
</evidence>
<dbReference type="PROSITE" id="PS50110">
    <property type="entry name" value="RESPONSE_REGULATORY"/>
    <property type="match status" value="1"/>
</dbReference>
<feature type="domain" description="Response regulatory" evidence="3">
    <location>
        <begin position="7"/>
        <end position="127"/>
    </location>
</feature>
<evidence type="ECO:0000313" key="5">
    <source>
        <dbReference type="Proteomes" id="UP001277761"/>
    </source>
</evidence>
<gene>
    <name evidence="4" type="ORF">SK069_11230</name>
</gene>
<keyword evidence="1 2" id="KW-0597">Phosphoprotein</keyword>
<name>A0ABU4VK04_9ACTN</name>
<evidence type="ECO:0000256" key="1">
    <source>
        <dbReference type="ARBA" id="ARBA00022553"/>
    </source>
</evidence>
<dbReference type="Proteomes" id="UP001277761">
    <property type="component" value="Unassembled WGS sequence"/>
</dbReference>
<dbReference type="Pfam" id="PF00072">
    <property type="entry name" value="Response_reg"/>
    <property type="match status" value="1"/>
</dbReference>
<evidence type="ECO:0000259" key="3">
    <source>
        <dbReference type="PROSITE" id="PS50110"/>
    </source>
</evidence>
<organism evidence="4 5">
    <name type="scientific">Patulibacter brassicae</name>
    <dbReference type="NCBI Taxonomy" id="1705717"/>
    <lineage>
        <taxon>Bacteria</taxon>
        <taxon>Bacillati</taxon>
        <taxon>Actinomycetota</taxon>
        <taxon>Thermoleophilia</taxon>
        <taxon>Solirubrobacterales</taxon>
        <taxon>Patulibacteraceae</taxon>
        <taxon>Patulibacter</taxon>
    </lineage>
</organism>
<dbReference type="InterPro" id="IPR050595">
    <property type="entry name" value="Bact_response_regulator"/>
</dbReference>
<dbReference type="EMBL" id="JAXAVX010000005">
    <property type="protein sequence ID" value="MDX8152169.1"/>
    <property type="molecule type" value="Genomic_DNA"/>
</dbReference>
<protein>
    <submittedName>
        <fullName evidence="4">Response regulator</fullName>
    </submittedName>
</protein>
<sequence>MSLRDRTVLVVEDHDFQRQTMLQILANLGADRLLEAADGAGALARLDDGSGEAPDVVLCDLDMPGIDGVAFLRELAGRGIDAEVVIVSGLDGARLAAAEEQARAAGVRLRGTISKPLTARRLLSVLE</sequence>
<dbReference type="SMART" id="SM00448">
    <property type="entry name" value="REC"/>
    <property type="match status" value="1"/>
</dbReference>
<dbReference type="InterPro" id="IPR001789">
    <property type="entry name" value="Sig_transdc_resp-reg_receiver"/>
</dbReference>
<proteinExistence type="predicted"/>
<comment type="caution">
    <text evidence="4">The sequence shown here is derived from an EMBL/GenBank/DDBJ whole genome shotgun (WGS) entry which is preliminary data.</text>
</comment>
<dbReference type="PANTHER" id="PTHR44591:SF24">
    <property type="entry name" value="PROTEIN-GLUTAMATE METHYLESTERASE_PROTEIN-GLUTAMINE GLUTAMINASE 1"/>
    <property type="match status" value="1"/>
</dbReference>
<accession>A0ABU4VK04</accession>